<dbReference type="PANTHER" id="PTHR45947:SF3">
    <property type="entry name" value="SULFOQUINOVOSYL TRANSFERASE SQD2"/>
    <property type="match status" value="1"/>
</dbReference>
<proteinExistence type="predicted"/>
<dbReference type="Gene3D" id="3.40.50.2000">
    <property type="entry name" value="Glycogen Phosphorylase B"/>
    <property type="match status" value="2"/>
</dbReference>
<sequence>MKVLLVGDFQYGSGMTVYMMNTYKQLSKKGVKVECVSYSGKHDFEKETNALGWPMYYVTRVGKNPMKHWIDWARFCKQHKQSYDIIHFNFSSSWNFLPVVFAHYFTSAKIVVQSHNTDYSKPIKSHVFKVAIDTVNRLGRHIFSRISDLKLGVSNESLAWMFGKENQGIVLKNGIDLRKFHFSEKPRHDLRQSLGLGNGTWIVGMVGVLTERKNPFFSLKIFEELHDSHLESHLVIIGSGELREKLEQEVHQKGLDADVSFIQHTDAMNDWYTAFDVLLFPSLFEGFGFVPLEAQASGLQVVASDQIPPDVMLTDSIVALPLNEPKMWIKNLRSYLDKLPVKRNDISERNIESIDLAGYSIVSSAAILKQWFDKLLLQEESI</sequence>
<dbReference type="GeneID" id="93269630"/>
<reference evidence="3 4" key="1">
    <citation type="submission" date="2023-08" db="EMBL/GenBank/DDBJ databases">
        <authorList>
            <person name="Buchebner-Jance M."/>
        </authorList>
    </citation>
    <scope>NUCLEOTIDE SEQUENCE [LARGE SCALE GENOMIC DNA]</scope>
    <source>
        <strain evidence="3 4">NCIMB 15475</strain>
    </source>
</reference>
<dbReference type="RefSeq" id="WP_070652160.1">
    <property type="nucleotide sequence ID" value="NZ_CP132484.1"/>
</dbReference>
<keyword evidence="3" id="KW-0328">Glycosyltransferase</keyword>
<dbReference type="InterPro" id="IPR001296">
    <property type="entry name" value="Glyco_trans_1"/>
</dbReference>
<dbReference type="Proteomes" id="UP001229832">
    <property type="component" value="Chromosome"/>
</dbReference>
<dbReference type="InterPro" id="IPR028098">
    <property type="entry name" value="Glyco_trans_4-like_N"/>
</dbReference>
<feature type="domain" description="Glycosyltransferase subfamily 4-like N-terminal" evidence="2">
    <location>
        <begin position="13"/>
        <end position="177"/>
    </location>
</feature>
<protein>
    <submittedName>
        <fullName evidence="3">Glycosyltransferase</fullName>
        <ecNumber evidence="3">2.4.-.-</ecNumber>
    </submittedName>
</protein>
<dbReference type="AlphaFoldDB" id="A0ABD7Z6U5"/>
<dbReference type="SUPFAM" id="SSF53756">
    <property type="entry name" value="UDP-Glycosyltransferase/glycogen phosphorylase"/>
    <property type="match status" value="1"/>
</dbReference>
<dbReference type="EMBL" id="CP132485">
    <property type="protein sequence ID" value="WLV82771.1"/>
    <property type="molecule type" value="Genomic_DNA"/>
</dbReference>
<name>A0ABD7Z6U5_LACZE</name>
<dbReference type="PANTHER" id="PTHR45947">
    <property type="entry name" value="SULFOQUINOVOSYL TRANSFERASE SQD2"/>
    <property type="match status" value="1"/>
</dbReference>
<organism evidence="3 4">
    <name type="scientific">Lacticaseibacillus zeae subsp. silagei</name>
    <dbReference type="NCBI Taxonomy" id="3068307"/>
    <lineage>
        <taxon>Bacteria</taxon>
        <taxon>Bacillati</taxon>
        <taxon>Bacillota</taxon>
        <taxon>Bacilli</taxon>
        <taxon>Lactobacillales</taxon>
        <taxon>Lactobacillaceae</taxon>
        <taxon>Lacticaseibacillus</taxon>
    </lineage>
</organism>
<gene>
    <name evidence="3" type="ORF">LACZS2_001958</name>
</gene>
<dbReference type="Pfam" id="PF00534">
    <property type="entry name" value="Glycos_transf_1"/>
    <property type="match status" value="1"/>
</dbReference>
<keyword evidence="4" id="KW-1185">Reference proteome</keyword>
<accession>A0ABD7Z6U5</accession>
<feature type="domain" description="Glycosyl transferase family 1" evidence="1">
    <location>
        <begin position="189"/>
        <end position="349"/>
    </location>
</feature>
<dbReference type="EC" id="2.4.-.-" evidence="3"/>
<evidence type="ECO:0000259" key="1">
    <source>
        <dbReference type="Pfam" id="PF00534"/>
    </source>
</evidence>
<dbReference type="Pfam" id="PF13439">
    <property type="entry name" value="Glyco_transf_4"/>
    <property type="match status" value="1"/>
</dbReference>
<dbReference type="GO" id="GO:0016757">
    <property type="term" value="F:glycosyltransferase activity"/>
    <property type="evidence" value="ECO:0007669"/>
    <property type="project" value="UniProtKB-KW"/>
</dbReference>
<evidence type="ECO:0000313" key="3">
    <source>
        <dbReference type="EMBL" id="WLV82771.1"/>
    </source>
</evidence>
<evidence type="ECO:0000313" key="4">
    <source>
        <dbReference type="Proteomes" id="UP001229832"/>
    </source>
</evidence>
<dbReference type="InterPro" id="IPR050194">
    <property type="entry name" value="Glycosyltransferase_grp1"/>
</dbReference>
<evidence type="ECO:0000259" key="2">
    <source>
        <dbReference type="Pfam" id="PF13439"/>
    </source>
</evidence>
<keyword evidence="3" id="KW-0808">Transferase</keyword>